<comment type="caution">
    <text evidence="3">The sequence shown here is derived from an EMBL/GenBank/DDBJ whole genome shotgun (WGS) entry which is preliminary data.</text>
</comment>
<evidence type="ECO:0000256" key="1">
    <source>
        <dbReference type="ARBA" id="ARBA00023125"/>
    </source>
</evidence>
<sequence>MSDPLSASLAATLHAARVERDLSVTVLAERSGVSRAMIGKIERGEAQPTAVLLGRLSGALGMTLSELVARAEGGDRRLVRAADQPRWTDPASGYRRRAISPTIGGPLELVEVELPPGAEIPFPAETYTFRHQQIWVLEGHLRFREGEVEHELDAGDCLQLGPPAPCAFVNPTGETCRYLVAHTRRHA</sequence>
<evidence type="ECO:0000313" key="4">
    <source>
        <dbReference type="Proteomes" id="UP001597419"/>
    </source>
</evidence>
<name>A0ABW5GQ08_9PSEU</name>
<gene>
    <name evidence="3" type="ORF">ACFSYJ_30515</name>
</gene>
<reference evidence="4" key="1">
    <citation type="journal article" date="2019" name="Int. J. Syst. Evol. Microbiol.">
        <title>The Global Catalogue of Microorganisms (GCM) 10K type strain sequencing project: providing services to taxonomists for standard genome sequencing and annotation.</title>
        <authorList>
            <consortium name="The Broad Institute Genomics Platform"/>
            <consortium name="The Broad Institute Genome Sequencing Center for Infectious Disease"/>
            <person name="Wu L."/>
            <person name="Ma J."/>
        </authorList>
    </citation>
    <scope>NUCLEOTIDE SEQUENCE [LARGE SCALE GENOMIC DNA]</scope>
    <source>
        <strain evidence="4">CGMCC 4.7643</strain>
    </source>
</reference>
<dbReference type="CDD" id="cd00093">
    <property type="entry name" value="HTH_XRE"/>
    <property type="match status" value="1"/>
</dbReference>
<dbReference type="SUPFAM" id="SSF51182">
    <property type="entry name" value="RmlC-like cupins"/>
    <property type="match status" value="1"/>
</dbReference>
<dbReference type="InterPro" id="IPR010982">
    <property type="entry name" value="Lambda_DNA-bd_dom_sf"/>
</dbReference>
<dbReference type="InterPro" id="IPR050807">
    <property type="entry name" value="TransReg_Diox_bact_type"/>
</dbReference>
<dbReference type="SUPFAM" id="SSF47413">
    <property type="entry name" value="lambda repressor-like DNA-binding domains"/>
    <property type="match status" value="1"/>
</dbReference>
<keyword evidence="4" id="KW-1185">Reference proteome</keyword>
<dbReference type="Pfam" id="PF07883">
    <property type="entry name" value="Cupin_2"/>
    <property type="match status" value="1"/>
</dbReference>
<dbReference type="InterPro" id="IPR014710">
    <property type="entry name" value="RmlC-like_jellyroll"/>
</dbReference>
<dbReference type="PANTHER" id="PTHR46797:SF10">
    <property type="entry name" value="BLR1115 PROTEIN"/>
    <property type="match status" value="1"/>
</dbReference>
<feature type="domain" description="HTH cro/C1-type" evidence="2">
    <location>
        <begin position="13"/>
        <end position="67"/>
    </location>
</feature>
<dbReference type="RefSeq" id="WP_345392779.1">
    <property type="nucleotide sequence ID" value="NZ_BAABHG010000005.1"/>
</dbReference>
<dbReference type="SMART" id="SM00530">
    <property type="entry name" value="HTH_XRE"/>
    <property type="match status" value="1"/>
</dbReference>
<protein>
    <submittedName>
        <fullName evidence="3">Helix-turn-helix domain-containing protein</fullName>
    </submittedName>
</protein>
<evidence type="ECO:0000313" key="3">
    <source>
        <dbReference type="EMBL" id="MFD2462978.1"/>
    </source>
</evidence>
<evidence type="ECO:0000259" key="2">
    <source>
        <dbReference type="PROSITE" id="PS50943"/>
    </source>
</evidence>
<dbReference type="CDD" id="cd02209">
    <property type="entry name" value="cupin_XRE_C"/>
    <property type="match status" value="1"/>
</dbReference>
<dbReference type="Gene3D" id="1.10.260.40">
    <property type="entry name" value="lambda repressor-like DNA-binding domains"/>
    <property type="match status" value="1"/>
</dbReference>
<dbReference type="Gene3D" id="2.60.120.10">
    <property type="entry name" value="Jelly Rolls"/>
    <property type="match status" value="1"/>
</dbReference>
<accession>A0ABW5GQ08</accession>
<organism evidence="3 4">
    <name type="scientific">Amycolatopsis samaneae</name>
    <dbReference type="NCBI Taxonomy" id="664691"/>
    <lineage>
        <taxon>Bacteria</taxon>
        <taxon>Bacillati</taxon>
        <taxon>Actinomycetota</taxon>
        <taxon>Actinomycetes</taxon>
        <taxon>Pseudonocardiales</taxon>
        <taxon>Pseudonocardiaceae</taxon>
        <taxon>Amycolatopsis</taxon>
    </lineage>
</organism>
<dbReference type="Proteomes" id="UP001597419">
    <property type="component" value="Unassembled WGS sequence"/>
</dbReference>
<dbReference type="Pfam" id="PF01381">
    <property type="entry name" value="HTH_3"/>
    <property type="match status" value="1"/>
</dbReference>
<dbReference type="InterPro" id="IPR011051">
    <property type="entry name" value="RmlC_Cupin_sf"/>
</dbReference>
<dbReference type="InterPro" id="IPR001387">
    <property type="entry name" value="Cro/C1-type_HTH"/>
</dbReference>
<dbReference type="EMBL" id="JBHUKU010000020">
    <property type="protein sequence ID" value="MFD2462978.1"/>
    <property type="molecule type" value="Genomic_DNA"/>
</dbReference>
<dbReference type="PANTHER" id="PTHR46797">
    <property type="entry name" value="HTH-TYPE TRANSCRIPTIONAL REGULATOR"/>
    <property type="match status" value="1"/>
</dbReference>
<keyword evidence="1" id="KW-0238">DNA-binding</keyword>
<proteinExistence type="predicted"/>
<dbReference type="PROSITE" id="PS50943">
    <property type="entry name" value="HTH_CROC1"/>
    <property type="match status" value="1"/>
</dbReference>
<dbReference type="InterPro" id="IPR013096">
    <property type="entry name" value="Cupin_2"/>
</dbReference>